<accession>I0YZ63</accession>
<proteinExistence type="predicted"/>
<dbReference type="AlphaFoldDB" id="I0YZ63"/>
<gene>
    <name evidence="2" type="ORF">COCSUDRAFT_41852</name>
</gene>
<protein>
    <submittedName>
        <fullName evidence="2">Uncharacterized protein</fullName>
    </submittedName>
</protein>
<reference evidence="2 3" key="1">
    <citation type="journal article" date="2012" name="Genome Biol.">
        <title>The genome of the polar eukaryotic microalga coccomyxa subellipsoidea reveals traits of cold adaptation.</title>
        <authorList>
            <person name="Blanc G."/>
            <person name="Agarkova I."/>
            <person name="Grimwood J."/>
            <person name="Kuo A."/>
            <person name="Brueggeman A."/>
            <person name="Dunigan D."/>
            <person name="Gurnon J."/>
            <person name="Ladunga I."/>
            <person name="Lindquist E."/>
            <person name="Lucas S."/>
            <person name="Pangilinan J."/>
            <person name="Proschold T."/>
            <person name="Salamov A."/>
            <person name="Schmutz J."/>
            <person name="Weeks D."/>
            <person name="Yamada T."/>
            <person name="Claverie J.M."/>
            <person name="Grigoriev I."/>
            <person name="Van Etten J."/>
            <person name="Lomsadze A."/>
            <person name="Borodovsky M."/>
        </authorList>
    </citation>
    <scope>NUCLEOTIDE SEQUENCE [LARGE SCALE GENOMIC DNA]</scope>
    <source>
        <strain evidence="2 3">C-169</strain>
    </source>
</reference>
<sequence>MRWLTAVAILAMFGSSLAVKDVPIIREVNNVVGSIVALENSILAPLAPFGRKLQSFIPAVPNPDPNVIKANAIGSIFYVAGGLYNPELYKSAVTGVQPAGRKLLTNLPTLPTTTAKGPDGFPDPYGFIPAANMVASALKGKFPHRKLSSANEGLSSDAAAVHSALGFNRRA</sequence>
<name>I0YZ63_COCSC</name>
<dbReference type="GeneID" id="17041674"/>
<dbReference type="Proteomes" id="UP000007264">
    <property type="component" value="Unassembled WGS sequence"/>
</dbReference>
<evidence type="ECO:0000313" key="3">
    <source>
        <dbReference type="Proteomes" id="UP000007264"/>
    </source>
</evidence>
<dbReference type="KEGG" id="csl:COCSUDRAFT_41852"/>
<comment type="caution">
    <text evidence="2">The sequence shown here is derived from an EMBL/GenBank/DDBJ whole genome shotgun (WGS) entry which is preliminary data.</text>
</comment>
<organism evidence="2 3">
    <name type="scientific">Coccomyxa subellipsoidea (strain C-169)</name>
    <name type="common">Green microalga</name>
    <dbReference type="NCBI Taxonomy" id="574566"/>
    <lineage>
        <taxon>Eukaryota</taxon>
        <taxon>Viridiplantae</taxon>
        <taxon>Chlorophyta</taxon>
        <taxon>core chlorophytes</taxon>
        <taxon>Trebouxiophyceae</taxon>
        <taxon>Trebouxiophyceae incertae sedis</taxon>
        <taxon>Coccomyxaceae</taxon>
        <taxon>Coccomyxa</taxon>
        <taxon>Coccomyxa subellipsoidea</taxon>
    </lineage>
</organism>
<keyword evidence="3" id="KW-1185">Reference proteome</keyword>
<feature type="chain" id="PRO_5003636790" evidence="1">
    <location>
        <begin position="19"/>
        <end position="171"/>
    </location>
</feature>
<feature type="signal peptide" evidence="1">
    <location>
        <begin position="1"/>
        <end position="18"/>
    </location>
</feature>
<keyword evidence="1" id="KW-0732">Signal</keyword>
<evidence type="ECO:0000313" key="2">
    <source>
        <dbReference type="EMBL" id="EIE23682.1"/>
    </source>
</evidence>
<evidence type="ECO:0000256" key="1">
    <source>
        <dbReference type="SAM" id="SignalP"/>
    </source>
</evidence>
<dbReference type="OrthoDB" id="10379547at2759"/>
<dbReference type="RefSeq" id="XP_005648226.1">
    <property type="nucleotide sequence ID" value="XM_005648169.1"/>
</dbReference>
<dbReference type="EMBL" id="AGSI01000007">
    <property type="protein sequence ID" value="EIE23682.1"/>
    <property type="molecule type" value="Genomic_DNA"/>
</dbReference>